<organism evidence="1 2">
    <name type="scientific">Elysia marginata</name>
    <dbReference type="NCBI Taxonomy" id="1093978"/>
    <lineage>
        <taxon>Eukaryota</taxon>
        <taxon>Metazoa</taxon>
        <taxon>Spiralia</taxon>
        <taxon>Lophotrochozoa</taxon>
        <taxon>Mollusca</taxon>
        <taxon>Gastropoda</taxon>
        <taxon>Heterobranchia</taxon>
        <taxon>Euthyneura</taxon>
        <taxon>Panpulmonata</taxon>
        <taxon>Sacoglossa</taxon>
        <taxon>Placobranchoidea</taxon>
        <taxon>Plakobranchidae</taxon>
        <taxon>Elysia</taxon>
    </lineage>
</organism>
<dbReference type="Proteomes" id="UP000762676">
    <property type="component" value="Unassembled WGS sequence"/>
</dbReference>
<proteinExistence type="predicted"/>
<dbReference type="AlphaFoldDB" id="A0AAV4FZZ9"/>
<name>A0AAV4FZZ9_9GAST</name>
<keyword evidence="2" id="KW-1185">Reference proteome</keyword>
<reference evidence="1 2" key="1">
    <citation type="journal article" date="2021" name="Elife">
        <title>Chloroplast acquisition without the gene transfer in kleptoplastic sea slugs, Plakobranchus ocellatus.</title>
        <authorList>
            <person name="Maeda T."/>
            <person name="Takahashi S."/>
            <person name="Yoshida T."/>
            <person name="Shimamura S."/>
            <person name="Takaki Y."/>
            <person name="Nagai Y."/>
            <person name="Toyoda A."/>
            <person name="Suzuki Y."/>
            <person name="Arimoto A."/>
            <person name="Ishii H."/>
            <person name="Satoh N."/>
            <person name="Nishiyama T."/>
            <person name="Hasebe M."/>
            <person name="Maruyama T."/>
            <person name="Minagawa J."/>
            <person name="Obokata J."/>
            <person name="Shigenobu S."/>
        </authorList>
    </citation>
    <scope>NUCLEOTIDE SEQUENCE [LARGE SCALE GENOMIC DNA]</scope>
</reference>
<dbReference type="EMBL" id="BMAT01004719">
    <property type="protein sequence ID" value="GFR79042.1"/>
    <property type="molecule type" value="Genomic_DNA"/>
</dbReference>
<gene>
    <name evidence="1" type="ORF">ElyMa_002279700</name>
</gene>
<protein>
    <submittedName>
        <fullName evidence="1">Uncharacterized protein</fullName>
    </submittedName>
</protein>
<comment type="caution">
    <text evidence="1">The sequence shown here is derived from an EMBL/GenBank/DDBJ whole genome shotgun (WGS) entry which is preliminary data.</text>
</comment>
<accession>A0AAV4FZZ9</accession>
<evidence type="ECO:0000313" key="2">
    <source>
        <dbReference type="Proteomes" id="UP000762676"/>
    </source>
</evidence>
<sequence length="125" mass="13140">MPNARPTGGLLGGYALSFPDSQSSFPGYDSGSRSRITSGVADIGFNPRVAPSSPFDNFAGYGPNGFFDSSDSRKGVGSYDTIDAGAFGNINKGDYKKLGLDTVTNSFNKTKEFETRSSTNTGRAV</sequence>
<evidence type="ECO:0000313" key="1">
    <source>
        <dbReference type="EMBL" id="GFR79042.1"/>
    </source>
</evidence>